<feature type="region of interest" description="Disordered" evidence="1">
    <location>
        <begin position="1"/>
        <end position="27"/>
    </location>
</feature>
<feature type="region of interest" description="Disordered" evidence="1">
    <location>
        <begin position="71"/>
        <end position="90"/>
    </location>
</feature>
<feature type="compositionally biased region" description="Basic and acidic residues" evidence="1">
    <location>
        <begin position="81"/>
        <end position="90"/>
    </location>
</feature>
<proteinExistence type="predicted"/>
<sequence length="228" mass="26260">MWHPHGKRTTKRLRNRKQGPQNDRAGVRLMHEKFSLYGRTEIGTSEGSRGRTKGIGAETIGGYSLMASSSSRASQFGRKRKAEEEERNREMADERLLHLTLENGFLEEKTKLLEKEARDYRLKIGDLMREVRERTEELIVRNEIYERAVAELEVKSKSLGIVEARLKELVQKVSGTTSMEHTEEQLGRGEWYERSQAELDVTNESFEILEAQLLQLIEREAGTSGRSH</sequence>
<gene>
    <name evidence="2" type="ORF">R1sor_019908</name>
</gene>
<keyword evidence="3" id="KW-1185">Reference proteome</keyword>
<evidence type="ECO:0000313" key="2">
    <source>
        <dbReference type="EMBL" id="KAL3701886.1"/>
    </source>
</evidence>
<accession>A0ABD3IEH9</accession>
<evidence type="ECO:0000256" key="1">
    <source>
        <dbReference type="SAM" id="MobiDB-lite"/>
    </source>
</evidence>
<protein>
    <submittedName>
        <fullName evidence="2">Uncharacterized protein</fullName>
    </submittedName>
</protein>
<comment type="caution">
    <text evidence="2">The sequence shown here is derived from an EMBL/GenBank/DDBJ whole genome shotgun (WGS) entry which is preliminary data.</text>
</comment>
<reference evidence="2 3" key="1">
    <citation type="submission" date="2024-09" db="EMBL/GenBank/DDBJ databases">
        <title>Chromosome-scale assembly of Riccia sorocarpa.</title>
        <authorList>
            <person name="Paukszto L."/>
        </authorList>
    </citation>
    <scope>NUCLEOTIDE SEQUENCE [LARGE SCALE GENOMIC DNA]</scope>
    <source>
        <strain evidence="2">LP-2024</strain>
        <tissue evidence="2">Aerial parts of the thallus</tissue>
    </source>
</reference>
<dbReference type="EMBL" id="JBJQOH010000001">
    <property type="protein sequence ID" value="KAL3701886.1"/>
    <property type="molecule type" value="Genomic_DNA"/>
</dbReference>
<evidence type="ECO:0000313" key="3">
    <source>
        <dbReference type="Proteomes" id="UP001633002"/>
    </source>
</evidence>
<name>A0ABD3IEH9_9MARC</name>
<organism evidence="2 3">
    <name type="scientific">Riccia sorocarpa</name>
    <dbReference type="NCBI Taxonomy" id="122646"/>
    <lineage>
        <taxon>Eukaryota</taxon>
        <taxon>Viridiplantae</taxon>
        <taxon>Streptophyta</taxon>
        <taxon>Embryophyta</taxon>
        <taxon>Marchantiophyta</taxon>
        <taxon>Marchantiopsida</taxon>
        <taxon>Marchantiidae</taxon>
        <taxon>Marchantiales</taxon>
        <taxon>Ricciaceae</taxon>
        <taxon>Riccia</taxon>
    </lineage>
</organism>
<dbReference type="AlphaFoldDB" id="A0ABD3IEH9"/>
<feature type="compositionally biased region" description="Basic residues" evidence="1">
    <location>
        <begin position="1"/>
        <end position="17"/>
    </location>
</feature>
<dbReference type="Proteomes" id="UP001633002">
    <property type="component" value="Unassembled WGS sequence"/>
</dbReference>